<feature type="compositionally biased region" description="Low complexity" evidence="1">
    <location>
        <begin position="587"/>
        <end position="607"/>
    </location>
</feature>
<feature type="compositionally biased region" description="Polar residues" evidence="1">
    <location>
        <begin position="439"/>
        <end position="460"/>
    </location>
</feature>
<feature type="region of interest" description="Disordered" evidence="1">
    <location>
        <begin position="439"/>
        <end position="472"/>
    </location>
</feature>
<name>A0ABQ9NTK7_9PEZI</name>
<feature type="region of interest" description="Disordered" evidence="1">
    <location>
        <begin position="652"/>
        <end position="684"/>
    </location>
</feature>
<dbReference type="Proteomes" id="UP001172684">
    <property type="component" value="Unassembled WGS sequence"/>
</dbReference>
<gene>
    <name evidence="2" type="ORF">H2201_004893</name>
</gene>
<sequence>MSNVPSALMQPGTQVPALRATHRNDVPAHVFPRRADPRLAGDQTSYCAAYRDFAPYHMPFRVYQLELEHVTLLRPIEPLRDAYGNLIPDRQGDPMQLYERDLPIQISTLIEGWEIAVFTALGFNTEMLARRTMPVPGHTLQMVMSTLSSRLARYREDLGTIPAKGHRKTVTNADRQKLQRLDDIQILCGSTCDVELYNGQWFLAQARVPETPADYYRRACPLPPPKDPSERVSEILRALGRPVPRARDFNRLLAERAAALQASDAPRPRLAFPIEVAQQLMAINPPPVLPHTPYPAPLSQHPTALSPRAPDHRQIPSPFIEQRSVANPFPPYAVGQSQSTVSSTSARPYHHPTNSYPEVAAHQPPATVGYTGRTRPDNSRVCIFGGNAYYDPASYVYCHNQQANARRNSLHQTTGPTHSPLAGPGSSSLRVLTANMEQAHTQSLSGTPTAESFQQPSSFPSDRDRYDDARYGSTPYMSTAQLPAHQTGYLPAPLSAARELLAYNDRQSSATASGSRRRRQQGSQQRLQLPAMVNRALLIDTVLLASDEERQHSATNLTTNEARLYESGSTAGDGTNIDPGAGQVLRPSSLPPTTDLLSSLHSTSTPSAALPTNITSEMAASKRKRSRAEEEEDDEYLPEKERLRRAKIARRFSEEEAESEARVNVPSTTQSQEQRVPNQPSVVHQEPREVPVGVNSRVIDPLWLLRLPERGEFLPPDAVRPARQGQAPPVAPPAEDEDIVAQLSLDSFDLPEAAEEISEASNRMTSQQFDKILQMQIGHGGYDGPLYARVRDSCDWRCSMLTGHEESCPLWGRLLAHDTSS</sequence>
<proteinExistence type="predicted"/>
<protein>
    <submittedName>
        <fullName evidence="2">Uncharacterized protein</fullName>
    </submittedName>
</protein>
<evidence type="ECO:0000256" key="1">
    <source>
        <dbReference type="SAM" id="MobiDB-lite"/>
    </source>
</evidence>
<accession>A0ABQ9NTK7</accession>
<keyword evidence="3" id="KW-1185">Reference proteome</keyword>
<feature type="region of interest" description="Disordered" evidence="1">
    <location>
        <begin position="506"/>
        <end position="528"/>
    </location>
</feature>
<comment type="caution">
    <text evidence="2">The sequence shown here is derived from an EMBL/GenBank/DDBJ whole genome shotgun (WGS) entry which is preliminary data.</text>
</comment>
<feature type="compositionally biased region" description="Polar residues" evidence="1">
    <location>
        <begin position="553"/>
        <end position="573"/>
    </location>
</feature>
<feature type="compositionally biased region" description="Polar residues" evidence="1">
    <location>
        <begin position="407"/>
        <end position="417"/>
    </location>
</feature>
<feature type="compositionally biased region" description="Polar residues" evidence="1">
    <location>
        <begin position="665"/>
        <end position="682"/>
    </location>
</feature>
<reference evidence="2" key="1">
    <citation type="submission" date="2022-10" db="EMBL/GenBank/DDBJ databases">
        <title>Culturing micro-colonial fungi from biological soil crusts in the Mojave desert and describing Neophaeococcomyces mojavensis, and introducing the new genera and species Taxawa tesnikishii.</title>
        <authorList>
            <person name="Kurbessoian T."/>
            <person name="Stajich J.E."/>
        </authorList>
    </citation>
    <scope>NUCLEOTIDE SEQUENCE</scope>
    <source>
        <strain evidence="2">TK_1</strain>
    </source>
</reference>
<evidence type="ECO:0000313" key="2">
    <source>
        <dbReference type="EMBL" id="KAJ9665028.1"/>
    </source>
</evidence>
<feature type="region of interest" description="Disordered" evidence="1">
    <location>
        <begin position="334"/>
        <end position="363"/>
    </location>
</feature>
<evidence type="ECO:0000313" key="3">
    <source>
        <dbReference type="Proteomes" id="UP001172684"/>
    </source>
</evidence>
<organism evidence="2 3">
    <name type="scientific">Coniosporium apollinis</name>
    <dbReference type="NCBI Taxonomy" id="61459"/>
    <lineage>
        <taxon>Eukaryota</taxon>
        <taxon>Fungi</taxon>
        <taxon>Dikarya</taxon>
        <taxon>Ascomycota</taxon>
        <taxon>Pezizomycotina</taxon>
        <taxon>Dothideomycetes</taxon>
        <taxon>Dothideomycetes incertae sedis</taxon>
        <taxon>Coniosporium</taxon>
    </lineage>
</organism>
<feature type="region of interest" description="Disordered" evidence="1">
    <location>
        <begin position="407"/>
        <end position="427"/>
    </location>
</feature>
<feature type="region of interest" description="Disordered" evidence="1">
    <location>
        <begin position="551"/>
        <end position="638"/>
    </location>
</feature>
<dbReference type="EMBL" id="JAPDRL010000033">
    <property type="protein sequence ID" value="KAJ9665028.1"/>
    <property type="molecule type" value="Genomic_DNA"/>
</dbReference>
<feature type="compositionally biased region" description="Low complexity" evidence="1">
    <location>
        <begin position="334"/>
        <end position="346"/>
    </location>
</feature>
<feature type="compositionally biased region" description="Basic and acidic residues" evidence="1">
    <location>
        <begin position="461"/>
        <end position="470"/>
    </location>
</feature>